<dbReference type="EMBL" id="SOHQ01000045">
    <property type="protein sequence ID" value="TFD75185.1"/>
    <property type="molecule type" value="Genomic_DNA"/>
</dbReference>
<evidence type="ECO:0000313" key="1">
    <source>
        <dbReference type="EMBL" id="TFD75185.1"/>
    </source>
</evidence>
<evidence type="ECO:0000313" key="2">
    <source>
        <dbReference type="Proteomes" id="UP000298218"/>
    </source>
</evidence>
<dbReference type="OrthoDB" id="9801263at2"/>
<proteinExistence type="predicted"/>
<accession>A0A4Y8KPQ9</accession>
<sequence length="33" mass="3807">MIGALASDLRLEFPRMTGFLRSNLQYMRAFAET</sequence>
<organism evidence="1 2">
    <name type="scientific">Cryobacterium psychrophilum</name>
    <dbReference type="NCBI Taxonomy" id="41988"/>
    <lineage>
        <taxon>Bacteria</taxon>
        <taxon>Bacillati</taxon>
        <taxon>Actinomycetota</taxon>
        <taxon>Actinomycetes</taxon>
        <taxon>Micrococcales</taxon>
        <taxon>Microbacteriaceae</taxon>
        <taxon>Cryobacterium</taxon>
    </lineage>
</organism>
<gene>
    <name evidence="1" type="ORF">E3T53_16440</name>
</gene>
<dbReference type="Proteomes" id="UP000298218">
    <property type="component" value="Unassembled WGS sequence"/>
</dbReference>
<name>A0A4Y8KPQ9_9MICO</name>
<reference evidence="1 2" key="1">
    <citation type="submission" date="2019-03" db="EMBL/GenBank/DDBJ databases">
        <title>Genomics of glacier-inhabiting Cryobacterium strains.</title>
        <authorList>
            <person name="Liu Q."/>
            <person name="Xin Y.-H."/>
        </authorList>
    </citation>
    <scope>NUCLEOTIDE SEQUENCE [LARGE SCALE GENOMIC DNA]</scope>
    <source>
        <strain evidence="1 2">CGMCC 1.4292</strain>
    </source>
</reference>
<evidence type="ECO:0008006" key="3">
    <source>
        <dbReference type="Google" id="ProtNLM"/>
    </source>
</evidence>
<keyword evidence="2" id="KW-1185">Reference proteome</keyword>
<comment type="caution">
    <text evidence="1">The sequence shown here is derived from an EMBL/GenBank/DDBJ whole genome shotgun (WGS) entry which is preliminary data.</text>
</comment>
<protein>
    <recommendedName>
        <fullName evidence="3">DUF1016 family protein</fullName>
    </recommendedName>
</protein>
<dbReference type="AlphaFoldDB" id="A0A4Y8KPQ9"/>